<dbReference type="InterPro" id="IPR010982">
    <property type="entry name" value="Lambda_DNA-bd_dom_sf"/>
</dbReference>
<evidence type="ECO:0000313" key="5">
    <source>
        <dbReference type="EMBL" id="PLS03651.1"/>
    </source>
</evidence>
<name>A0A2N5HDP5_9BACI</name>
<dbReference type="InterPro" id="IPR000843">
    <property type="entry name" value="HTH_LacI"/>
</dbReference>
<dbReference type="OrthoDB" id="9798934at2"/>
<dbReference type="SMART" id="SM00354">
    <property type="entry name" value="HTH_LACI"/>
    <property type="match status" value="1"/>
</dbReference>
<organism evidence="5 6">
    <name type="scientific">Neobacillus cucumis</name>
    <dbReference type="NCBI Taxonomy" id="1740721"/>
    <lineage>
        <taxon>Bacteria</taxon>
        <taxon>Bacillati</taxon>
        <taxon>Bacillota</taxon>
        <taxon>Bacilli</taxon>
        <taxon>Bacillales</taxon>
        <taxon>Bacillaceae</taxon>
        <taxon>Neobacillus</taxon>
    </lineage>
</organism>
<evidence type="ECO:0000259" key="4">
    <source>
        <dbReference type="PROSITE" id="PS50932"/>
    </source>
</evidence>
<dbReference type="Pfam" id="PF00356">
    <property type="entry name" value="LacI"/>
    <property type="match status" value="1"/>
</dbReference>
<keyword evidence="1" id="KW-0805">Transcription regulation</keyword>
<evidence type="ECO:0000256" key="3">
    <source>
        <dbReference type="ARBA" id="ARBA00023163"/>
    </source>
</evidence>
<reference evidence="5 6" key="1">
    <citation type="submission" date="2017-11" db="EMBL/GenBank/DDBJ databases">
        <title>Comparitive Functional Genomics of Dry Heat Resistant strains isolated from the Viking Spacecraft.</title>
        <authorList>
            <person name="Seuylemezian A."/>
            <person name="Cooper K."/>
            <person name="Vaishampayan P."/>
        </authorList>
    </citation>
    <scope>NUCLEOTIDE SEQUENCE [LARGE SCALE GENOMIC DNA]</scope>
    <source>
        <strain evidence="5 6">V32-6</strain>
    </source>
</reference>
<dbReference type="InterPro" id="IPR028082">
    <property type="entry name" value="Peripla_BP_I"/>
</dbReference>
<dbReference type="PANTHER" id="PTHR30146">
    <property type="entry name" value="LACI-RELATED TRANSCRIPTIONAL REPRESSOR"/>
    <property type="match status" value="1"/>
</dbReference>
<protein>
    <submittedName>
        <fullName evidence="5">LacI family transcriptional regulator</fullName>
    </submittedName>
</protein>
<dbReference type="InterPro" id="IPR001761">
    <property type="entry name" value="Peripla_BP/Lac1_sug-bd_dom"/>
</dbReference>
<dbReference type="Gene3D" id="3.40.50.2300">
    <property type="match status" value="2"/>
</dbReference>
<accession>A0A2N5HDP5</accession>
<evidence type="ECO:0000313" key="6">
    <source>
        <dbReference type="Proteomes" id="UP000234950"/>
    </source>
</evidence>
<dbReference type="AlphaFoldDB" id="A0A2N5HDP5"/>
<keyword evidence="2" id="KW-0238">DNA-binding</keyword>
<comment type="caution">
    <text evidence="5">The sequence shown here is derived from an EMBL/GenBank/DDBJ whole genome shotgun (WGS) entry which is preliminary data.</text>
</comment>
<evidence type="ECO:0000256" key="2">
    <source>
        <dbReference type="ARBA" id="ARBA00023125"/>
    </source>
</evidence>
<gene>
    <name evidence="5" type="ORF">CVD27_13330</name>
</gene>
<dbReference type="Proteomes" id="UP000234950">
    <property type="component" value="Unassembled WGS sequence"/>
</dbReference>
<dbReference type="PANTHER" id="PTHR30146:SF105">
    <property type="entry name" value="CATABOLITE CONTROL PROTEIN B"/>
    <property type="match status" value="1"/>
</dbReference>
<proteinExistence type="predicted"/>
<keyword evidence="6" id="KW-1185">Reference proteome</keyword>
<dbReference type="PRINTS" id="PR00036">
    <property type="entry name" value="HTHLACI"/>
</dbReference>
<dbReference type="SUPFAM" id="SSF53822">
    <property type="entry name" value="Periplasmic binding protein-like I"/>
    <property type="match status" value="1"/>
</dbReference>
<keyword evidence="3" id="KW-0804">Transcription</keyword>
<dbReference type="PROSITE" id="PS50932">
    <property type="entry name" value="HTH_LACI_2"/>
    <property type="match status" value="1"/>
</dbReference>
<sequence length="321" mass="36704">MTNIRDLAKMAGVSVTTVSRVLNNHPYVREEKRNKVLSAIKESNYQPNINAIHLSMGKTFLIGVVVPFIDHPYFSLLIKGIAIEALENNYKLVLFQTNYEVVKELEALQMLKQKQIDALIICSRISEWPIIEEYLTYGRIVLCEDTRGRNVSSTFVDHYQGFLTALEYLYEKGHRNIGYCIYRNSGANSKNRALAYEHFIEKYQLPYHPEYIITQCLQFEDGEKVLDRVQQMSNPPSAMLVTSDEVAAGIVTSAQNRNFSIPSDLAIIGFNNQPIAHMMQITTIEIPLMEIGRKQFLQAMNESEIAVYQEVPVTLIERETV</sequence>
<dbReference type="SUPFAM" id="SSF47413">
    <property type="entry name" value="lambda repressor-like DNA-binding domains"/>
    <property type="match status" value="1"/>
</dbReference>
<dbReference type="EMBL" id="PGVE01000052">
    <property type="protein sequence ID" value="PLS03651.1"/>
    <property type="molecule type" value="Genomic_DNA"/>
</dbReference>
<dbReference type="Pfam" id="PF00532">
    <property type="entry name" value="Peripla_BP_1"/>
    <property type="match status" value="1"/>
</dbReference>
<dbReference type="CDD" id="cd06286">
    <property type="entry name" value="PBP1_CcpB-like"/>
    <property type="match status" value="1"/>
</dbReference>
<feature type="domain" description="HTH lacI-type" evidence="4">
    <location>
        <begin position="2"/>
        <end position="56"/>
    </location>
</feature>
<dbReference type="RefSeq" id="WP_101648398.1">
    <property type="nucleotide sequence ID" value="NZ_PGVE01000052.1"/>
</dbReference>
<evidence type="ECO:0000256" key="1">
    <source>
        <dbReference type="ARBA" id="ARBA00023015"/>
    </source>
</evidence>
<dbReference type="PROSITE" id="PS00356">
    <property type="entry name" value="HTH_LACI_1"/>
    <property type="match status" value="1"/>
</dbReference>
<dbReference type="Gene3D" id="1.10.260.40">
    <property type="entry name" value="lambda repressor-like DNA-binding domains"/>
    <property type="match status" value="1"/>
</dbReference>
<dbReference type="CDD" id="cd01392">
    <property type="entry name" value="HTH_LacI"/>
    <property type="match status" value="1"/>
</dbReference>
<dbReference type="GO" id="GO:0003700">
    <property type="term" value="F:DNA-binding transcription factor activity"/>
    <property type="evidence" value="ECO:0007669"/>
    <property type="project" value="TreeGrafter"/>
</dbReference>
<dbReference type="GO" id="GO:0000976">
    <property type="term" value="F:transcription cis-regulatory region binding"/>
    <property type="evidence" value="ECO:0007669"/>
    <property type="project" value="TreeGrafter"/>
</dbReference>